<evidence type="ECO:0000313" key="2">
    <source>
        <dbReference type="EMBL" id="KAG6640137.1"/>
    </source>
</evidence>
<dbReference type="AlphaFoldDB" id="A0A8T1PGA5"/>
<proteinExistence type="predicted"/>
<sequence>MCLPSSFRLALSCFLFLLLAHVLHTSLPLSIPHQFCCCLPLQLIPIPAPHQLLSENVDSSSCLFSFISCMS</sequence>
<reference evidence="2" key="1">
    <citation type="submission" date="2020-12" db="EMBL/GenBank/DDBJ databases">
        <title>WGS assembly of Carya illinoinensis cv. Pawnee.</title>
        <authorList>
            <person name="Platts A."/>
            <person name="Shu S."/>
            <person name="Wright S."/>
            <person name="Barry K."/>
            <person name="Edger P."/>
            <person name="Pires J.C."/>
            <person name="Schmutz J."/>
        </authorList>
    </citation>
    <scope>NUCLEOTIDE SEQUENCE</scope>
    <source>
        <tissue evidence="2">Leaf</tissue>
    </source>
</reference>
<feature type="chain" id="PRO_5035845833" description="Secreted protein" evidence="1">
    <location>
        <begin position="26"/>
        <end position="71"/>
    </location>
</feature>
<dbReference type="EMBL" id="CM031818">
    <property type="protein sequence ID" value="KAG6640137.1"/>
    <property type="molecule type" value="Genomic_DNA"/>
</dbReference>
<feature type="signal peptide" evidence="1">
    <location>
        <begin position="1"/>
        <end position="25"/>
    </location>
</feature>
<organism evidence="2 3">
    <name type="scientific">Carya illinoinensis</name>
    <name type="common">Pecan</name>
    <dbReference type="NCBI Taxonomy" id="32201"/>
    <lineage>
        <taxon>Eukaryota</taxon>
        <taxon>Viridiplantae</taxon>
        <taxon>Streptophyta</taxon>
        <taxon>Embryophyta</taxon>
        <taxon>Tracheophyta</taxon>
        <taxon>Spermatophyta</taxon>
        <taxon>Magnoliopsida</taxon>
        <taxon>eudicotyledons</taxon>
        <taxon>Gunneridae</taxon>
        <taxon>Pentapetalae</taxon>
        <taxon>rosids</taxon>
        <taxon>fabids</taxon>
        <taxon>Fagales</taxon>
        <taxon>Juglandaceae</taxon>
        <taxon>Carya</taxon>
    </lineage>
</organism>
<gene>
    <name evidence="2" type="ORF">CIPAW_10G151600</name>
</gene>
<evidence type="ECO:0008006" key="4">
    <source>
        <dbReference type="Google" id="ProtNLM"/>
    </source>
</evidence>
<accession>A0A8T1PGA5</accession>
<evidence type="ECO:0000313" key="3">
    <source>
        <dbReference type="Proteomes" id="UP000811609"/>
    </source>
</evidence>
<keyword evidence="3" id="KW-1185">Reference proteome</keyword>
<comment type="caution">
    <text evidence="2">The sequence shown here is derived from an EMBL/GenBank/DDBJ whole genome shotgun (WGS) entry which is preliminary data.</text>
</comment>
<dbReference type="Proteomes" id="UP000811609">
    <property type="component" value="Chromosome 10"/>
</dbReference>
<protein>
    <recommendedName>
        <fullName evidence="4">Secreted protein</fullName>
    </recommendedName>
</protein>
<evidence type="ECO:0000256" key="1">
    <source>
        <dbReference type="SAM" id="SignalP"/>
    </source>
</evidence>
<name>A0A8T1PGA5_CARIL</name>
<keyword evidence="1" id="KW-0732">Signal</keyword>